<evidence type="ECO:0000313" key="8">
    <source>
        <dbReference type="EMBL" id="ESQ89739.1"/>
    </source>
</evidence>
<evidence type="ECO:0000256" key="4">
    <source>
        <dbReference type="ARBA" id="ARBA00022989"/>
    </source>
</evidence>
<comment type="subcellular location">
    <subcellularLocation>
        <location evidence="1">Cell membrane</location>
        <topology evidence="1">Multi-pass membrane protein</topology>
    </subcellularLocation>
</comment>
<dbReference type="PANTHER" id="PTHR32322:SF18">
    <property type="entry name" value="S-ADENOSYLMETHIONINE_S-ADENOSYLHOMOCYSTEINE TRANSPORTER"/>
    <property type="match status" value="1"/>
</dbReference>
<dbReference type="AlphaFoldDB" id="V4PQZ9"/>
<keyword evidence="9" id="KW-1185">Reference proteome</keyword>
<feature type="transmembrane region" description="Helical" evidence="6">
    <location>
        <begin position="156"/>
        <end position="176"/>
    </location>
</feature>
<keyword evidence="4 6" id="KW-1133">Transmembrane helix</keyword>
<comment type="caution">
    <text evidence="8">The sequence shown here is derived from an EMBL/GenBank/DDBJ whole genome shotgun (WGS) entry which is preliminary data.</text>
</comment>
<feature type="transmembrane region" description="Helical" evidence="6">
    <location>
        <begin position="221"/>
        <end position="241"/>
    </location>
</feature>
<name>V4PQZ9_9CAUL</name>
<dbReference type="SUPFAM" id="SSF103481">
    <property type="entry name" value="Multidrug resistance efflux transporter EmrE"/>
    <property type="match status" value="2"/>
</dbReference>
<dbReference type="InterPro" id="IPR037185">
    <property type="entry name" value="EmrE-like"/>
</dbReference>
<feature type="transmembrane region" description="Helical" evidence="6">
    <location>
        <begin position="99"/>
        <end position="119"/>
    </location>
</feature>
<dbReference type="RefSeq" id="WP_018081628.1">
    <property type="nucleotide sequence ID" value="NZ_AQWM01000006.1"/>
</dbReference>
<proteinExistence type="predicted"/>
<dbReference type="STRING" id="1121022.GCA_000376105_01964"/>
<dbReference type="Proteomes" id="UP000017837">
    <property type="component" value="Unassembled WGS sequence"/>
</dbReference>
<keyword evidence="2" id="KW-1003">Cell membrane</keyword>
<evidence type="ECO:0000256" key="2">
    <source>
        <dbReference type="ARBA" id="ARBA00022475"/>
    </source>
</evidence>
<sequence length="304" mass="33100">MNNRPALLQAYGLLILTSLIWAGNSVAGKIAAGHIDPILLTALRWSIAALIITALSVKHLKADWPVIVKHWPLLMAYGVSGFSLFNIFLYSALTQTNVINVMIEQAGIPFIIFLGNYLLFRTRATVAQLIGFALTLFGVILTATHGDIAQLLRLQFNIGDIMMLLAVLIYGGYSVSLKWKPVMHWQSLLAIPCIGAAITCVPVLIWRYLTHPFPAPDATGWGVVVYASVFVALIASATYIAGIERIGANRAGLFINLLPIFGVFLAVIILREPLHTYHLIALGLVSAGIFLSEWSRLKGASKPT</sequence>
<feature type="transmembrane region" description="Helical" evidence="6">
    <location>
        <begin position="188"/>
        <end position="209"/>
    </location>
</feature>
<feature type="transmembrane region" description="Helical" evidence="6">
    <location>
        <begin position="126"/>
        <end position="144"/>
    </location>
</feature>
<evidence type="ECO:0000313" key="9">
    <source>
        <dbReference type="Proteomes" id="UP000017837"/>
    </source>
</evidence>
<dbReference type="EMBL" id="AWGB01000028">
    <property type="protein sequence ID" value="ESQ89739.1"/>
    <property type="molecule type" value="Genomic_DNA"/>
</dbReference>
<protein>
    <recommendedName>
        <fullName evidence="7">EamA domain-containing protein</fullName>
    </recommendedName>
</protein>
<feature type="domain" description="EamA" evidence="7">
    <location>
        <begin position="158"/>
        <end position="292"/>
    </location>
</feature>
<dbReference type="OrthoDB" id="9806889at2"/>
<dbReference type="PATRIC" id="fig|1121022.4.peg.2728"/>
<reference evidence="8 9" key="1">
    <citation type="journal article" date="2014" name="Nature">
        <title>Sequential evolution of bacterial morphology by co-option of a developmental regulator.</title>
        <authorList>
            <person name="Jiang C."/>
            <person name="Brown P.J."/>
            <person name="Ducret A."/>
            <person name="Brun Y.V."/>
        </authorList>
    </citation>
    <scope>NUCLEOTIDE SEQUENCE [LARGE SCALE GENOMIC DNA]</scope>
    <source>
        <strain evidence="8 9">DSM 16100</strain>
    </source>
</reference>
<feature type="domain" description="EamA" evidence="7">
    <location>
        <begin position="11"/>
        <end position="143"/>
    </location>
</feature>
<dbReference type="InterPro" id="IPR000620">
    <property type="entry name" value="EamA_dom"/>
</dbReference>
<keyword evidence="5 6" id="KW-0472">Membrane</keyword>
<feature type="transmembrane region" description="Helical" evidence="6">
    <location>
        <begin position="38"/>
        <end position="60"/>
    </location>
</feature>
<evidence type="ECO:0000256" key="1">
    <source>
        <dbReference type="ARBA" id="ARBA00004651"/>
    </source>
</evidence>
<evidence type="ECO:0000259" key="7">
    <source>
        <dbReference type="Pfam" id="PF00892"/>
    </source>
</evidence>
<dbReference type="eggNOG" id="COG0697">
    <property type="taxonomic scope" value="Bacteria"/>
</dbReference>
<gene>
    <name evidence="8" type="ORF">ABENE_13420</name>
</gene>
<dbReference type="Pfam" id="PF00892">
    <property type="entry name" value="EamA"/>
    <property type="match status" value="2"/>
</dbReference>
<feature type="transmembrane region" description="Helical" evidence="6">
    <location>
        <begin position="276"/>
        <end position="294"/>
    </location>
</feature>
<feature type="transmembrane region" description="Helical" evidence="6">
    <location>
        <begin position="72"/>
        <end position="93"/>
    </location>
</feature>
<evidence type="ECO:0000256" key="6">
    <source>
        <dbReference type="SAM" id="Phobius"/>
    </source>
</evidence>
<organism evidence="8 9">
    <name type="scientific">Asticcacaulis benevestitus DSM 16100 = ATCC BAA-896</name>
    <dbReference type="NCBI Taxonomy" id="1121022"/>
    <lineage>
        <taxon>Bacteria</taxon>
        <taxon>Pseudomonadati</taxon>
        <taxon>Pseudomonadota</taxon>
        <taxon>Alphaproteobacteria</taxon>
        <taxon>Caulobacterales</taxon>
        <taxon>Caulobacteraceae</taxon>
        <taxon>Asticcacaulis</taxon>
    </lineage>
</organism>
<dbReference type="PANTHER" id="PTHR32322">
    <property type="entry name" value="INNER MEMBRANE TRANSPORTER"/>
    <property type="match status" value="1"/>
</dbReference>
<evidence type="ECO:0000256" key="5">
    <source>
        <dbReference type="ARBA" id="ARBA00023136"/>
    </source>
</evidence>
<feature type="transmembrane region" description="Helical" evidence="6">
    <location>
        <begin position="253"/>
        <end position="270"/>
    </location>
</feature>
<dbReference type="GO" id="GO:0005886">
    <property type="term" value="C:plasma membrane"/>
    <property type="evidence" value="ECO:0007669"/>
    <property type="project" value="UniProtKB-SubCell"/>
</dbReference>
<keyword evidence="3 6" id="KW-0812">Transmembrane</keyword>
<dbReference type="InterPro" id="IPR050638">
    <property type="entry name" value="AA-Vitamin_Transporters"/>
</dbReference>
<evidence type="ECO:0000256" key="3">
    <source>
        <dbReference type="ARBA" id="ARBA00022692"/>
    </source>
</evidence>
<accession>V4PQZ9</accession>